<dbReference type="Gene3D" id="2.130.10.10">
    <property type="entry name" value="YVTN repeat-like/Quinoprotein amine dehydrogenase"/>
    <property type="match status" value="1"/>
</dbReference>
<evidence type="ECO:0000313" key="1">
    <source>
        <dbReference type="EMBL" id="KAK4522841.1"/>
    </source>
</evidence>
<name>A0AAV9I325_9RHOD</name>
<dbReference type="PANTHER" id="PTHR14494:SF0">
    <property type="entry name" value="ALADIN"/>
    <property type="match status" value="1"/>
</dbReference>
<comment type="caution">
    <text evidence="1">The sequence shown here is derived from an EMBL/GenBank/DDBJ whole genome shotgun (WGS) entry which is preliminary data.</text>
</comment>
<dbReference type="PANTHER" id="PTHR14494">
    <property type="entry name" value="ALADIN/ADRACALIN/AAAS"/>
    <property type="match status" value="1"/>
</dbReference>
<dbReference type="EMBL" id="JANCYU010000008">
    <property type="protein sequence ID" value="KAK4522841.1"/>
    <property type="molecule type" value="Genomic_DNA"/>
</dbReference>
<dbReference type="InterPro" id="IPR015943">
    <property type="entry name" value="WD40/YVTN_repeat-like_dom_sf"/>
</dbReference>
<keyword evidence="2" id="KW-1185">Reference proteome</keyword>
<accession>A0AAV9I325</accession>
<protein>
    <recommendedName>
        <fullName evidence="3">Anaphase-promoting complex subunit 4 WD40 domain-containing protein</fullName>
    </recommendedName>
</protein>
<dbReference type="Pfam" id="PF00400">
    <property type="entry name" value="WD40"/>
    <property type="match status" value="1"/>
</dbReference>
<dbReference type="GO" id="GO:0006913">
    <property type="term" value="P:nucleocytoplasmic transport"/>
    <property type="evidence" value="ECO:0007669"/>
    <property type="project" value="TreeGrafter"/>
</dbReference>
<dbReference type="SMART" id="SM00320">
    <property type="entry name" value="WD40"/>
    <property type="match status" value="2"/>
</dbReference>
<evidence type="ECO:0000313" key="2">
    <source>
        <dbReference type="Proteomes" id="UP001300502"/>
    </source>
</evidence>
<dbReference type="GO" id="GO:0005643">
    <property type="term" value="C:nuclear pore"/>
    <property type="evidence" value="ECO:0007669"/>
    <property type="project" value="TreeGrafter"/>
</dbReference>
<proteinExistence type="predicted"/>
<evidence type="ECO:0008006" key="3">
    <source>
        <dbReference type="Google" id="ProtNLM"/>
    </source>
</evidence>
<reference evidence="1 2" key="1">
    <citation type="submission" date="2022-07" db="EMBL/GenBank/DDBJ databases">
        <title>Genome-wide signatures of adaptation to extreme environments.</title>
        <authorList>
            <person name="Cho C.H."/>
            <person name="Yoon H.S."/>
        </authorList>
    </citation>
    <scope>NUCLEOTIDE SEQUENCE [LARGE SCALE GENOMIC DNA]</scope>
    <source>
        <strain evidence="1 2">108.79 E11</strain>
    </source>
</reference>
<dbReference type="InterPro" id="IPR036322">
    <property type="entry name" value="WD40_repeat_dom_sf"/>
</dbReference>
<dbReference type="AlphaFoldDB" id="A0AAV9I325"/>
<sequence length="395" mass="44693">MEYQALVVSFPPEQDLSLQQWLHQQWPSDPLLEQAIPWARSIPDIFPRSTSGFPPYSNSEQPTTSSSTTTKSCRIGLFQFTPCGQYIACVIESDTIALIDLQQQQQPSTGWMHTLRSHLQHNIASIAFRPTCPWQLAVGCWTGIALWKKTQLQWLTWKQHVQVECVSWSKDGSLLASFSGLDKSILLWDVGLSQPLVLAKENTLPVCDISFGVCGDAFLFVGYASPRYHFTVYDMLEWKPQRWKRQHKVTSTTPCCKIAWSNCSIAIIASYNQLYALDIAEQDVVWTQCLPDDQDNPHRRIVDIAWDPSAQRLAVLIFYPAQTSPPRGHRTHIALYATQCEPVFRMHFIGWITDGEVWALGISFPPSDCPFGALLAISWNIGTIQLVPLVFAKQP</sequence>
<gene>
    <name evidence="1" type="ORF">GAYE_PCTG30G0731</name>
</gene>
<dbReference type="InterPro" id="IPR001680">
    <property type="entry name" value="WD40_rpt"/>
</dbReference>
<organism evidence="1 2">
    <name type="scientific">Galdieria yellowstonensis</name>
    <dbReference type="NCBI Taxonomy" id="3028027"/>
    <lineage>
        <taxon>Eukaryota</taxon>
        <taxon>Rhodophyta</taxon>
        <taxon>Bangiophyceae</taxon>
        <taxon>Galdieriales</taxon>
        <taxon>Galdieriaceae</taxon>
        <taxon>Galdieria</taxon>
    </lineage>
</organism>
<dbReference type="SUPFAM" id="SSF50978">
    <property type="entry name" value="WD40 repeat-like"/>
    <property type="match status" value="1"/>
</dbReference>
<dbReference type="Proteomes" id="UP001300502">
    <property type="component" value="Unassembled WGS sequence"/>
</dbReference>
<dbReference type="InterPro" id="IPR045139">
    <property type="entry name" value="Aladin"/>
</dbReference>